<protein>
    <submittedName>
        <fullName evidence="2">Thioredoxin family protein</fullName>
    </submittedName>
</protein>
<sequence>MIERSIDEITRRIESKEDVIVFIHTPLCGTCKYVSNMLQILEESYEQLTINQLNINQYPDFAQMWQIKSVPCLLVFQKGLGVKRQYSFPSIADVYTMLQPYLSIQTTNN</sequence>
<dbReference type="Gene3D" id="3.40.30.10">
    <property type="entry name" value="Glutaredoxin"/>
    <property type="match status" value="1"/>
</dbReference>
<proteinExistence type="predicted"/>
<accession>A0ABU9VHY6</accession>
<reference evidence="2 3" key="1">
    <citation type="submission" date="2024-03" db="EMBL/GenBank/DDBJ databases">
        <title>Bacilli Hybrid Assemblies.</title>
        <authorList>
            <person name="Kovac J."/>
        </authorList>
    </citation>
    <scope>NUCLEOTIDE SEQUENCE [LARGE SCALE GENOMIC DNA]</scope>
    <source>
        <strain evidence="2 3">FSL R7-0666</strain>
    </source>
</reference>
<dbReference type="RefSeq" id="WP_343130407.1">
    <property type="nucleotide sequence ID" value="NZ_JBCITK010000001.1"/>
</dbReference>
<dbReference type="Pfam" id="PF00085">
    <property type="entry name" value="Thioredoxin"/>
    <property type="match status" value="1"/>
</dbReference>
<gene>
    <name evidence="2" type="ORF">MKY91_10100</name>
</gene>
<evidence type="ECO:0000313" key="3">
    <source>
        <dbReference type="Proteomes" id="UP001418796"/>
    </source>
</evidence>
<keyword evidence="3" id="KW-1185">Reference proteome</keyword>
<dbReference type="InterPro" id="IPR013766">
    <property type="entry name" value="Thioredoxin_domain"/>
</dbReference>
<dbReference type="PANTHER" id="PTHR45663:SF41">
    <property type="entry name" value="THIOREDOXIN-LIKE PROTEIN YUSE"/>
    <property type="match status" value="1"/>
</dbReference>
<dbReference type="InterPro" id="IPR036249">
    <property type="entry name" value="Thioredoxin-like_sf"/>
</dbReference>
<comment type="caution">
    <text evidence="2">The sequence shown here is derived from an EMBL/GenBank/DDBJ whole genome shotgun (WGS) entry which is preliminary data.</text>
</comment>
<organism evidence="2 3">
    <name type="scientific">Alkalicoccobacillus gibsonii</name>
    <dbReference type="NCBI Taxonomy" id="79881"/>
    <lineage>
        <taxon>Bacteria</taxon>
        <taxon>Bacillati</taxon>
        <taxon>Bacillota</taxon>
        <taxon>Bacilli</taxon>
        <taxon>Bacillales</taxon>
        <taxon>Bacillaceae</taxon>
        <taxon>Alkalicoccobacillus</taxon>
    </lineage>
</organism>
<evidence type="ECO:0000313" key="2">
    <source>
        <dbReference type="EMBL" id="MEN0643497.1"/>
    </source>
</evidence>
<dbReference type="CDD" id="cd02947">
    <property type="entry name" value="TRX_family"/>
    <property type="match status" value="1"/>
</dbReference>
<dbReference type="PANTHER" id="PTHR45663">
    <property type="entry name" value="GEO12009P1"/>
    <property type="match status" value="1"/>
</dbReference>
<feature type="domain" description="Thioredoxin" evidence="1">
    <location>
        <begin position="12"/>
        <end position="82"/>
    </location>
</feature>
<dbReference type="Proteomes" id="UP001418796">
    <property type="component" value="Unassembled WGS sequence"/>
</dbReference>
<evidence type="ECO:0000259" key="1">
    <source>
        <dbReference type="Pfam" id="PF00085"/>
    </source>
</evidence>
<dbReference type="EMBL" id="JBCITK010000001">
    <property type="protein sequence ID" value="MEN0643497.1"/>
    <property type="molecule type" value="Genomic_DNA"/>
</dbReference>
<dbReference type="SUPFAM" id="SSF52833">
    <property type="entry name" value="Thioredoxin-like"/>
    <property type="match status" value="1"/>
</dbReference>
<name>A0ABU9VHY6_9BACI</name>